<dbReference type="InterPro" id="IPR006664">
    <property type="entry name" value="OMP_bac"/>
</dbReference>
<keyword evidence="2 4" id="KW-0472">Membrane</keyword>
<keyword evidence="3" id="KW-0998">Cell outer membrane</keyword>
<proteinExistence type="predicted"/>
<reference evidence="7 8" key="1">
    <citation type="journal article" date="2012" name="Stand. Genomic Sci.">
        <title>Genome sequence of the orange-pigmented seawater bacterium Owenweeksia hongkongensis type strain (UST20020801(T)).</title>
        <authorList>
            <person name="Riedel T."/>
            <person name="Held B."/>
            <person name="Nolan M."/>
            <person name="Lucas S."/>
            <person name="Lapidus A."/>
            <person name="Tice H."/>
            <person name="Del Rio T.G."/>
            <person name="Cheng J.F."/>
            <person name="Han C."/>
            <person name="Tapia R."/>
            <person name="Goodwin L.A."/>
            <person name="Pitluck S."/>
            <person name="Liolios K."/>
            <person name="Mavromatis K."/>
            <person name="Pagani I."/>
            <person name="Ivanova N."/>
            <person name="Mikhailova N."/>
            <person name="Pati A."/>
            <person name="Chen A."/>
            <person name="Palaniappan K."/>
            <person name="Rohde M."/>
            <person name="Tindall B.J."/>
            <person name="Detter J.C."/>
            <person name="Goker M."/>
            <person name="Woyke T."/>
            <person name="Bristow J."/>
            <person name="Eisen J.A."/>
            <person name="Markowitz V."/>
            <person name="Hugenholtz P."/>
            <person name="Klenk H.P."/>
            <person name="Kyrpides N.C."/>
        </authorList>
    </citation>
    <scope>NUCLEOTIDE SEQUENCE</scope>
    <source>
        <strain evidence="8">DSM 17368 / JCM 12287 / NRRL B-23963</strain>
    </source>
</reference>
<organism evidence="7 8">
    <name type="scientific">Owenweeksia hongkongensis (strain DSM 17368 / CIP 108786 / JCM 12287 / NRRL B-23963 / UST20020801)</name>
    <dbReference type="NCBI Taxonomy" id="926562"/>
    <lineage>
        <taxon>Bacteria</taxon>
        <taxon>Pseudomonadati</taxon>
        <taxon>Bacteroidota</taxon>
        <taxon>Flavobacteriia</taxon>
        <taxon>Flavobacteriales</taxon>
        <taxon>Owenweeksiaceae</taxon>
        <taxon>Owenweeksia</taxon>
    </lineage>
</organism>
<evidence type="ECO:0000256" key="1">
    <source>
        <dbReference type="ARBA" id="ARBA00004442"/>
    </source>
</evidence>
<dbReference type="InterPro" id="IPR006665">
    <property type="entry name" value="OmpA-like"/>
</dbReference>
<dbReference type="RefSeq" id="WP_014200603.1">
    <property type="nucleotide sequence ID" value="NC_016599.1"/>
</dbReference>
<dbReference type="HOGENOM" id="CLU_727297_0_0_10"/>
<evidence type="ECO:0000256" key="5">
    <source>
        <dbReference type="SAM" id="SignalP"/>
    </source>
</evidence>
<dbReference type="InterPro" id="IPR036737">
    <property type="entry name" value="OmpA-like_sf"/>
</dbReference>
<protein>
    <submittedName>
        <fullName evidence="7">Outer membrane protein/peptidoglycan-associated (Lipo)protein</fullName>
    </submittedName>
</protein>
<dbReference type="GO" id="GO:0009279">
    <property type="term" value="C:cell outer membrane"/>
    <property type="evidence" value="ECO:0007669"/>
    <property type="project" value="UniProtKB-SubCell"/>
</dbReference>
<name>G8R7D1_OWEHD</name>
<feature type="chain" id="PRO_5003515536" evidence="5">
    <location>
        <begin position="21"/>
        <end position="380"/>
    </location>
</feature>
<keyword evidence="8" id="KW-1185">Reference proteome</keyword>
<evidence type="ECO:0000256" key="4">
    <source>
        <dbReference type="PROSITE-ProRule" id="PRU00473"/>
    </source>
</evidence>
<evidence type="ECO:0000259" key="6">
    <source>
        <dbReference type="PROSITE" id="PS51123"/>
    </source>
</evidence>
<sequence>MKFIKHTLAALILTLNFAIAQKGDSTLVFEINFNLDSYALSKAQKAKVDSVLDLAPISVLKHVEIYGHTDSLAGIEYNRQLSKRRVQSILTYLVYNGLDPLLVDADYYGEERPKYDNAAETRARNRRVEVHLSIDPSLFPKPEYRITSEKFKKGERIRLPNLNFVGNQPIPVAQSFSVLRDLLEVMLMYPDLQIELQGHVCCNDNYELSMERSKMVHDFLVGNGIDQSRLSYKGFSNKKPLFKEKTEKEKALNRRVEVLVIDNSDRVENVIALDKKLDLRAPVLGVTFFNKKSRLTPQGDHSLSLIAEMLQHPENLYFEFVIFDNINDNALTKGRGFAIDRTLKKMYVPRELFLVRPKPATSRMPDSDNNNFLMVKISEK</sequence>
<keyword evidence="5" id="KW-0732">Signal</keyword>
<dbReference type="EMBL" id="CP003156">
    <property type="protein sequence ID" value="AEV31242.1"/>
    <property type="molecule type" value="Genomic_DNA"/>
</dbReference>
<evidence type="ECO:0000313" key="8">
    <source>
        <dbReference type="Proteomes" id="UP000005631"/>
    </source>
</evidence>
<feature type="domain" description="OmpA-like" evidence="6">
    <location>
        <begin position="20"/>
        <end position="136"/>
    </location>
</feature>
<dbReference type="PANTHER" id="PTHR30329">
    <property type="entry name" value="STATOR ELEMENT OF FLAGELLAR MOTOR COMPLEX"/>
    <property type="match status" value="1"/>
</dbReference>
<comment type="subcellular location">
    <subcellularLocation>
        <location evidence="1">Cell outer membrane</location>
    </subcellularLocation>
</comment>
<dbReference type="Proteomes" id="UP000005631">
    <property type="component" value="Chromosome"/>
</dbReference>
<dbReference type="PRINTS" id="PR01021">
    <property type="entry name" value="OMPADOMAIN"/>
</dbReference>
<dbReference type="PANTHER" id="PTHR30329:SF21">
    <property type="entry name" value="LIPOPROTEIN YIAD-RELATED"/>
    <property type="match status" value="1"/>
</dbReference>
<dbReference type="KEGG" id="oho:Oweho_0220"/>
<feature type="signal peptide" evidence="5">
    <location>
        <begin position="1"/>
        <end position="20"/>
    </location>
</feature>
<accession>G8R7D1</accession>
<dbReference type="STRING" id="926562.Oweho_0220"/>
<feature type="domain" description="OmpA-like" evidence="6">
    <location>
        <begin position="153"/>
        <end position="264"/>
    </location>
</feature>
<dbReference type="Gene3D" id="3.30.1330.60">
    <property type="entry name" value="OmpA-like domain"/>
    <property type="match status" value="2"/>
</dbReference>
<evidence type="ECO:0000256" key="3">
    <source>
        <dbReference type="ARBA" id="ARBA00023237"/>
    </source>
</evidence>
<dbReference type="OrthoDB" id="9782229at2"/>
<dbReference type="InterPro" id="IPR050330">
    <property type="entry name" value="Bact_OuterMem_StrucFunc"/>
</dbReference>
<evidence type="ECO:0000313" key="7">
    <source>
        <dbReference type="EMBL" id="AEV31242.1"/>
    </source>
</evidence>
<dbReference type="SUPFAM" id="SSF103088">
    <property type="entry name" value="OmpA-like"/>
    <property type="match status" value="2"/>
</dbReference>
<gene>
    <name evidence="7" type="ordered locus">Oweho_0220</name>
</gene>
<dbReference type="CDD" id="cd07185">
    <property type="entry name" value="OmpA_C-like"/>
    <property type="match status" value="2"/>
</dbReference>
<dbReference type="eggNOG" id="COG2885">
    <property type="taxonomic scope" value="Bacteria"/>
</dbReference>
<evidence type="ECO:0000256" key="2">
    <source>
        <dbReference type="ARBA" id="ARBA00023136"/>
    </source>
</evidence>
<dbReference type="AlphaFoldDB" id="G8R7D1"/>
<dbReference type="Pfam" id="PF00691">
    <property type="entry name" value="OmpA"/>
    <property type="match status" value="2"/>
</dbReference>
<dbReference type="PROSITE" id="PS51123">
    <property type="entry name" value="OMPA_2"/>
    <property type="match status" value="2"/>
</dbReference>